<evidence type="ECO:0000256" key="12">
    <source>
        <dbReference type="ARBA" id="ARBA00023136"/>
    </source>
</evidence>
<dbReference type="Proteomes" id="UP000177040">
    <property type="component" value="Unassembled WGS sequence"/>
</dbReference>
<feature type="binding site" evidence="17">
    <location>
        <position position="2"/>
    </location>
    <ligand>
        <name>ATP</name>
        <dbReference type="ChEBI" id="CHEBI:30616"/>
    </ligand>
</feature>
<comment type="caution">
    <text evidence="20">The sequence shown here is derived from an EMBL/GenBank/DDBJ whole genome shotgun (WGS) entry which is preliminary data.</text>
</comment>
<feature type="binding site" evidence="16">
    <location>
        <position position="2"/>
    </location>
    <ligand>
        <name>substrate</name>
    </ligand>
</feature>
<keyword evidence="7 17" id="KW-0547">Nucleotide-binding</keyword>
<comment type="cofactor">
    <cofactor evidence="18">
        <name>Mg(2+)</name>
        <dbReference type="ChEBI" id="CHEBI:18420"/>
    </cofactor>
    <text evidence="18">Mn(2+), Zn(2+), Cd(2+) and Co(2+) support activity to lesser extents.</text>
</comment>
<evidence type="ECO:0000256" key="15">
    <source>
        <dbReference type="PIRSR" id="PIRSR600829-1"/>
    </source>
</evidence>
<evidence type="ECO:0000256" key="17">
    <source>
        <dbReference type="PIRSR" id="PIRSR600829-3"/>
    </source>
</evidence>
<accession>A0A1F6N1J5</accession>
<dbReference type="Pfam" id="PF01219">
    <property type="entry name" value="DAGK_prokar"/>
    <property type="match status" value="1"/>
</dbReference>
<organism evidence="20 21">
    <name type="scientific">Candidatus Magasanikbacteria bacterium RIFCSPLOWO2_01_FULL_40_15</name>
    <dbReference type="NCBI Taxonomy" id="1798686"/>
    <lineage>
        <taxon>Bacteria</taxon>
        <taxon>Candidatus Magasanikiibacteriota</taxon>
    </lineage>
</organism>
<keyword evidence="3" id="KW-1003">Cell membrane</keyword>
<dbReference type="AlphaFoldDB" id="A0A1F6N1J5"/>
<name>A0A1F6N1J5_9BACT</name>
<keyword evidence="13" id="KW-0594">Phospholipid biosynthesis</keyword>
<keyword evidence="11" id="KW-0443">Lipid metabolism</keyword>
<evidence type="ECO:0000256" key="1">
    <source>
        <dbReference type="ARBA" id="ARBA00004651"/>
    </source>
</evidence>
<dbReference type="InterPro" id="IPR033717">
    <property type="entry name" value="UDPK"/>
</dbReference>
<feature type="binding site" evidence="17">
    <location>
        <position position="69"/>
    </location>
    <ligand>
        <name>ATP</name>
        <dbReference type="ChEBI" id="CHEBI:30616"/>
    </ligand>
</feature>
<evidence type="ECO:0000256" key="8">
    <source>
        <dbReference type="ARBA" id="ARBA00022777"/>
    </source>
</evidence>
<evidence type="ECO:0000256" key="4">
    <source>
        <dbReference type="ARBA" id="ARBA00022516"/>
    </source>
</evidence>
<feature type="binding site" evidence="17">
    <location>
        <begin position="87"/>
        <end position="88"/>
    </location>
    <ligand>
        <name>ATP</name>
        <dbReference type="ChEBI" id="CHEBI:30616"/>
    </ligand>
</feature>
<dbReference type="InterPro" id="IPR036945">
    <property type="entry name" value="DAGK_sf"/>
</dbReference>
<feature type="active site" description="Proton acceptor" evidence="15">
    <location>
        <position position="62"/>
    </location>
</feature>
<evidence type="ECO:0000256" key="18">
    <source>
        <dbReference type="PIRSR" id="PIRSR600829-4"/>
    </source>
</evidence>
<evidence type="ECO:0000256" key="11">
    <source>
        <dbReference type="ARBA" id="ARBA00023098"/>
    </source>
</evidence>
<comment type="subcellular location">
    <subcellularLocation>
        <location evidence="1">Cell membrane</location>
        <topology evidence="1">Multi-pass membrane protein</topology>
    </subcellularLocation>
</comment>
<dbReference type="Gene3D" id="1.10.287.3610">
    <property type="match status" value="1"/>
</dbReference>
<dbReference type="GO" id="GO:0046872">
    <property type="term" value="F:metal ion binding"/>
    <property type="evidence" value="ECO:0007669"/>
    <property type="project" value="UniProtKB-KW"/>
</dbReference>
<keyword evidence="4" id="KW-0444">Lipid biosynthesis</keyword>
<dbReference type="EMBL" id="MFQH01000022">
    <property type="protein sequence ID" value="OGH77809.1"/>
    <property type="molecule type" value="Genomic_DNA"/>
</dbReference>
<dbReference type="GO" id="GO:0016301">
    <property type="term" value="F:kinase activity"/>
    <property type="evidence" value="ECO:0007669"/>
    <property type="project" value="UniProtKB-KW"/>
</dbReference>
<evidence type="ECO:0000256" key="9">
    <source>
        <dbReference type="ARBA" id="ARBA00022840"/>
    </source>
</evidence>
<sequence>MRFFESLRHASRGIISVFRAGQNFMLQITVGLVLIFMGIFFRVSIIEWLSLILIATLVLILEMINTAVEKILDVVKPRLDERVGLIKDIMAGAVLISSLSALIIGFLVFAPRILAIFY</sequence>
<evidence type="ECO:0000256" key="2">
    <source>
        <dbReference type="ARBA" id="ARBA00005967"/>
    </source>
</evidence>
<evidence type="ECO:0000256" key="16">
    <source>
        <dbReference type="PIRSR" id="PIRSR600829-2"/>
    </source>
</evidence>
<keyword evidence="6 19" id="KW-0812">Transmembrane</keyword>
<proteinExistence type="inferred from homology"/>
<evidence type="ECO:0000256" key="19">
    <source>
        <dbReference type="SAM" id="Phobius"/>
    </source>
</evidence>
<evidence type="ECO:0000256" key="5">
    <source>
        <dbReference type="ARBA" id="ARBA00022679"/>
    </source>
</evidence>
<dbReference type="PANTHER" id="PTHR34299">
    <property type="entry name" value="DIACYLGLYCEROL KINASE"/>
    <property type="match status" value="1"/>
</dbReference>
<evidence type="ECO:0000313" key="21">
    <source>
        <dbReference type="Proteomes" id="UP000177040"/>
    </source>
</evidence>
<evidence type="ECO:0000313" key="20">
    <source>
        <dbReference type="EMBL" id="OGH77809.1"/>
    </source>
</evidence>
<keyword evidence="18" id="KW-0460">Magnesium</keyword>
<evidence type="ECO:0000256" key="7">
    <source>
        <dbReference type="ARBA" id="ARBA00022741"/>
    </source>
</evidence>
<reference evidence="20 21" key="1">
    <citation type="journal article" date="2016" name="Nat. Commun.">
        <title>Thousands of microbial genomes shed light on interconnected biogeochemical processes in an aquifer system.</title>
        <authorList>
            <person name="Anantharaman K."/>
            <person name="Brown C.T."/>
            <person name="Hug L.A."/>
            <person name="Sharon I."/>
            <person name="Castelle C.J."/>
            <person name="Probst A.J."/>
            <person name="Thomas B.C."/>
            <person name="Singh A."/>
            <person name="Wilkins M.J."/>
            <person name="Karaoz U."/>
            <person name="Brodie E.L."/>
            <person name="Williams K.H."/>
            <person name="Hubbard S.S."/>
            <person name="Banfield J.F."/>
        </authorList>
    </citation>
    <scope>NUCLEOTIDE SEQUENCE [LARGE SCALE GENOMIC DNA]</scope>
</reference>
<evidence type="ECO:0000256" key="13">
    <source>
        <dbReference type="ARBA" id="ARBA00023209"/>
    </source>
</evidence>
<evidence type="ECO:0008006" key="22">
    <source>
        <dbReference type="Google" id="ProtNLM"/>
    </source>
</evidence>
<dbReference type="CDD" id="cd14265">
    <property type="entry name" value="UDPK_IM_like"/>
    <property type="match status" value="1"/>
</dbReference>
<keyword evidence="14" id="KW-1208">Phospholipid metabolism</keyword>
<dbReference type="GO" id="GO:0005524">
    <property type="term" value="F:ATP binding"/>
    <property type="evidence" value="ECO:0007669"/>
    <property type="project" value="UniProtKB-KW"/>
</dbReference>
<gene>
    <name evidence="20" type="ORF">A2983_00220</name>
</gene>
<dbReference type="PANTHER" id="PTHR34299:SF1">
    <property type="entry name" value="DIACYLGLYCEROL KINASE"/>
    <property type="match status" value="1"/>
</dbReference>
<keyword evidence="9 17" id="KW-0067">ATP-binding</keyword>
<evidence type="ECO:0000256" key="6">
    <source>
        <dbReference type="ARBA" id="ARBA00022692"/>
    </source>
</evidence>
<comment type="similarity">
    <text evidence="2">Belongs to the bacterial diacylglycerol kinase family.</text>
</comment>
<feature type="binding site" evidence="18">
    <location>
        <position position="69"/>
    </location>
    <ligand>
        <name>a divalent metal cation</name>
        <dbReference type="ChEBI" id="CHEBI:60240"/>
    </ligand>
</feature>
<keyword evidence="10 19" id="KW-1133">Transmembrane helix</keyword>
<evidence type="ECO:0000256" key="14">
    <source>
        <dbReference type="ARBA" id="ARBA00023264"/>
    </source>
</evidence>
<keyword evidence="5" id="KW-0808">Transferase</keyword>
<feature type="binding site" evidence="16">
    <location>
        <position position="62"/>
    </location>
    <ligand>
        <name>substrate</name>
    </ligand>
</feature>
<protein>
    <recommendedName>
        <fullName evidence="22">Diacylglycerol kinase</fullName>
    </recommendedName>
</protein>
<keyword evidence="18" id="KW-0479">Metal-binding</keyword>
<dbReference type="GO" id="GO:0005886">
    <property type="term" value="C:plasma membrane"/>
    <property type="evidence" value="ECO:0007669"/>
    <property type="project" value="UniProtKB-SubCell"/>
</dbReference>
<feature type="transmembrane region" description="Helical" evidence="19">
    <location>
        <begin position="48"/>
        <end position="68"/>
    </location>
</feature>
<feature type="transmembrane region" description="Helical" evidence="19">
    <location>
        <begin position="21"/>
        <end position="42"/>
    </location>
</feature>
<feature type="transmembrane region" description="Helical" evidence="19">
    <location>
        <begin position="89"/>
        <end position="110"/>
    </location>
</feature>
<keyword evidence="8" id="KW-0418">Kinase</keyword>
<dbReference type="GO" id="GO:0008654">
    <property type="term" value="P:phospholipid biosynthetic process"/>
    <property type="evidence" value="ECO:0007669"/>
    <property type="project" value="UniProtKB-KW"/>
</dbReference>
<dbReference type="InterPro" id="IPR000829">
    <property type="entry name" value="DAGK"/>
</dbReference>
<evidence type="ECO:0000256" key="3">
    <source>
        <dbReference type="ARBA" id="ARBA00022475"/>
    </source>
</evidence>
<evidence type="ECO:0000256" key="10">
    <source>
        <dbReference type="ARBA" id="ARBA00022989"/>
    </source>
</evidence>
<keyword evidence="12 19" id="KW-0472">Membrane</keyword>